<dbReference type="SUPFAM" id="SSF63999">
    <property type="entry name" value="Thiamin pyrophosphokinase, catalytic domain"/>
    <property type="match status" value="1"/>
</dbReference>
<dbReference type="Gene3D" id="3.40.50.10240">
    <property type="entry name" value="Thiamin pyrophosphokinase, catalytic domain"/>
    <property type="match status" value="1"/>
</dbReference>
<dbReference type="AlphaFoldDB" id="A0A5B8TMD4"/>
<dbReference type="Pfam" id="PF04265">
    <property type="entry name" value="TPK_B1_binding"/>
    <property type="match status" value="1"/>
</dbReference>
<keyword evidence="4" id="KW-0067">ATP-binding</keyword>
<gene>
    <name evidence="7" type="ORF">FGL77_10290</name>
</gene>
<protein>
    <recommendedName>
        <fullName evidence="5">Thiamine diphosphokinase</fullName>
        <ecNumber evidence="5">2.7.6.2</ecNumber>
    </recommendedName>
</protein>
<organism evidence="7 8">
    <name type="scientific">Loigolactobacillus coryniformis</name>
    <dbReference type="NCBI Taxonomy" id="1610"/>
    <lineage>
        <taxon>Bacteria</taxon>
        <taxon>Bacillati</taxon>
        <taxon>Bacillota</taxon>
        <taxon>Bacilli</taxon>
        <taxon>Lactobacillales</taxon>
        <taxon>Lactobacillaceae</taxon>
        <taxon>Loigolactobacillus</taxon>
    </lineage>
</organism>
<evidence type="ECO:0000256" key="1">
    <source>
        <dbReference type="ARBA" id="ARBA00022679"/>
    </source>
</evidence>
<sequence length="214" mass="23719">MTEFNLLVGGPPAMWPAELAQQTAVPWIAADRGALRLLELGITPQVAVGDFDSLSTAELKRVQTQVADIRYAVADKDETDTELALNIALTEGQATRVTIYGATGGRLDHLLDNLFMLLQPRFLPYCQRVRLLDRQNSLRLFLPGVHTITQEARQQYLAFAPLTAVTGLTLYDTKYKLTNADYAQPIMFASNQFTKKSATFSFRTGVVAVIQSHD</sequence>
<dbReference type="PANTHER" id="PTHR41299">
    <property type="entry name" value="THIAMINE PYROPHOSPHOKINASE"/>
    <property type="match status" value="1"/>
</dbReference>
<evidence type="ECO:0000313" key="8">
    <source>
        <dbReference type="Proteomes" id="UP000321772"/>
    </source>
</evidence>
<dbReference type="GO" id="GO:0005524">
    <property type="term" value="F:ATP binding"/>
    <property type="evidence" value="ECO:0007669"/>
    <property type="project" value="UniProtKB-KW"/>
</dbReference>
<dbReference type="EMBL" id="CP042392">
    <property type="protein sequence ID" value="QEA53629.1"/>
    <property type="molecule type" value="Genomic_DNA"/>
</dbReference>
<dbReference type="InterPro" id="IPR036759">
    <property type="entry name" value="TPK_catalytic_sf"/>
</dbReference>
<dbReference type="GeneID" id="65917277"/>
<dbReference type="GO" id="GO:0009229">
    <property type="term" value="P:thiamine diphosphate biosynthetic process"/>
    <property type="evidence" value="ECO:0007669"/>
    <property type="project" value="InterPro"/>
</dbReference>
<evidence type="ECO:0000256" key="5">
    <source>
        <dbReference type="NCBIfam" id="TIGR01378"/>
    </source>
</evidence>
<dbReference type="Proteomes" id="UP000321772">
    <property type="component" value="Chromosome"/>
</dbReference>
<feature type="domain" description="Thiamin pyrophosphokinase thiamin-binding" evidence="6">
    <location>
        <begin position="144"/>
        <end position="208"/>
    </location>
</feature>
<dbReference type="GO" id="GO:0016301">
    <property type="term" value="F:kinase activity"/>
    <property type="evidence" value="ECO:0007669"/>
    <property type="project" value="UniProtKB-KW"/>
</dbReference>
<dbReference type="InterPro" id="IPR007373">
    <property type="entry name" value="Thiamin_PyroPKinase_B1-bd"/>
</dbReference>
<name>A0A5B8TMD4_9LACO</name>
<dbReference type="EC" id="2.7.6.2" evidence="5"/>
<dbReference type="GO" id="GO:0004788">
    <property type="term" value="F:thiamine diphosphokinase activity"/>
    <property type="evidence" value="ECO:0007669"/>
    <property type="project" value="UniProtKB-UniRule"/>
</dbReference>
<keyword evidence="2" id="KW-0547">Nucleotide-binding</keyword>
<evidence type="ECO:0000256" key="4">
    <source>
        <dbReference type="ARBA" id="ARBA00022840"/>
    </source>
</evidence>
<dbReference type="RefSeq" id="WP_003677265.1">
    <property type="nucleotide sequence ID" value="NZ_CP042392.1"/>
</dbReference>
<dbReference type="InterPro" id="IPR053149">
    <property type="entry name" value="TPK"/>
</dbReference>
<proteinExistence type="predicted"/>
<dbReference type="InterPro" id="IPR007371">
    <property type="entry name" value="TPK_catalytic"/>
</dbReference>
<dbReference type="GO" id="GO:0006772">
    <property type="term" value="P:thiamine metabolic process"/>
    <property type="evidence" value="ECO:0007669"/>
    <property type="project" value="UniProtKB-UniRule"/>
</dbReference>
<dbReference type="InterPro" id="IPR006282">
    <property type="entry name" value="Thi_PPkinase"/>
</dbReference>
<dbReference type="Pfam" id="PF04263">
    <property type="entry name" value="TPK_catalytic"/>
    <property type="match status" value="1"/>
</dbReference>
<keyword evidence="1 7" id="KW-0808">Transferase</keyword>
<evidence type="ECO:0000259" key="6">
    <source>
        <dbReference type="SMART" id="SM00983"/>
    </source>
</evidence>
<evidence type="ECO:0000256" key="2">
    <source>
        <dbReference type="ARBA" id="ARBA00022741"/>
    </source>
</evidence>
<keyword evidence="3 7" id="KW-0418">Kinase</keyword>
<dbReference type="GO" id="GO:0030975">
    <property type="term" value="F:thiamine binding"/>
    <property type="evidence" value="ECO:0007669"/>
    <property type="project" value="InterPro"/>
</dbReference>
<reference evidence="7 8" key="1">
    <citation type="submission" date="2019-06" db="EMBL/GenBank/DDBJ databases">
        <title>Genome analyses of bacteria isolated from kimchi.</title>
        <authorList>
            <person name="Lee S."/>
            <person name="Ahn S."/>
            <person name="Roh S."/>
        </authorList>
    </citation>
    <scope>NUCLEOTIDE SEQUENCE [LARGE SCALE GENOMIC DNA]</scope>
    <source>
        <strain evidence="7 8">CBA3616</strain>
    </source>
</reference>
<evidence type="ECO:0000313" key="7">
    <source>
        <dbReference type="EMBL" id="QEA53629.1"/>
    </source>
</evidence>
<dbReference type="PANTHER" id="PTHR41299:SF1">
    <property type="entry name" value="THIAMINE PYROPHOSPHOKINASE"/>
    <property type="match status" value="1"/>
</dbReference>
<accession>A0A5B8TMD4</accession>
<dbReference type="CDD" id="cd07995">
    <property type="entry name" value="TPK"/>
    <property type="match status" value="1"/>
</dbReference>
<evidence type="ECO:0000256" key="3">
    <source>
        <dbReference type="ARBA" id="ARBA00022777"/>
    </source>
</evidence>
<dbReference type="NCBIfam" id="TIGR01378">
    <property type="entry name" value="thi_PPkinase"/>
    <property type="match status" value="1"/>
</dbReference>
<dbReference type="SMART" id="SM00983">
    <property type="entry name" value="TPK_B1_binding"/>
    <property type="match status" value="1"/>
</dbReference>